<feature type="coiled-coil region" evidence="2">
    <location>
        <begin position="115"/>
        <end position="160"/>
    </location>
</feature>
<feature type="region of interest" description="Disordered" evidence="3">
    <location>
        <begin position="1"/>
        <end position="38"/>
    </location>
</feature>
<dbReference type="PANTHER" id="PTHR14845">
    <property type="entry name" value="COILED-COIL DOMAIN-CONTAINING 166"/>
    <property type="match status" value="1"/>
</dbReference>
<comment type="caution">
    <text evidence="5">The sequence shown here is derived from an EMBL/GenBank/DDBJ whole genome shotgun (WGS) entry which is preliminary data.</text>
</comment>
<dbReference type="PANTHER" id="PTHR14845:SF0">
    <property type="entry name" value="DUF4515 DOMAIN-CONTAINING PROTEIN"/>
    <property type="match status" value="1"/>
</dbReference>
<proteinExistence type="predicted"/>
<dbReference type="Pfam" id="PF14988">
    <property type="entry name" value="DUF4515"/>
    <property type="match status" value="1"/>
</dbReference>
<keyword evidence="6" id="KW-1185">Reference proteome</keyword>
<dbReference type="OrthoDB" id="2129492at2759"/>
<evidence type="ECO:0000256" key="2">
    <source>
        <dbReference type="SAM" id="Coils"/>
    </source>
</evidence>
<sequence length="315" mass="37153">TASETKQMKQDTMRAEENKQGEKNKNEDQSKETSDMEVLTQDRKSYLQKEYKILMELMNTYMGSVERLLQENKFLEKEAQQNQKESHTYLSYTTKRSQKCQNLLITLNDQNRIDLSQVCKEKEKLILECAEKEEKVRSVLANVETKFSLMNKEVEDLQRLIGPSAQLERTKRIKELEKELLVTRIEHADEMYKIKRRFLQAKADCKMDCYQKIQVLTERTEAAAVQCLIERIREIRAENWHLRQELLRLIQHSKILKETKVQLGEQQQQLLQQNKYIQDVARAHHQLPQQEAHSANGKPHSSHSKTTHFSTPCSH</sequence>
<dbReference type="EMBL" id="VYZB01000871">
    <property type="protein sequence ID" value="NWS77100.1"/>
    <property type="molecule type" value="Genomic_DNA"/>
</dbReference>
<dbReference type="InterPro" id="IPR032777">
    <property type="entry name" value="DUF4515"/>
</dbReference>
<evidence type="ECO:0000313" key="5">
    <source>
        <dbReference type="EMBL" id="NWS77100.1"/>
    </source>
</evidence>
<feature type="region of interest" description="Disordered" evidence="3">
    <location>
        <begin position="286"/>
        <end position="315"/>
    </location>
</feature>
<name>A0A7K5I607_CROSL</name>
<feature type="domain" description="DUF4515" evidence="4">
    <location>
        <begin position="85"/>
        <end position="278"/>
    </location>
</feature>
<evidence type="ECO:0000256" key="1">
    <source>
        <dbReference type="ARBA" id="ARBA00023054"/>
    </source>
</evidence>
<feature type="coiled-coil region" evidence="2">
    <location>
        <begin position="58"/>
        <end position="85"/>
    </location>
</feature>
<keyword evidence="1 2" id="KW-0175">Coiled coil</keyword>
<evidence type="ECO:0000256" key="3">
    <source>
        <dbReference type="SAM" id="MobiDB-lite"/>
    </source>
</evidence>
<evidence type="ECO:0000259" key="4">
    <source>
        <dbReference type="Pfam" id="PF14988"/>
    </source>
</evidence>
<feature type="non-terminal residue" evidence="5">
    <location>
        <position position="315"/>
    </location>
</feature>
<gene>
    <name evidence="5" type="primary">Ccdc166</name>
    <name evidence="5" type="ORF">CROSUL_R15388</name>
</gene>
<dbReference type="Proteomes" id="UP000549499">
    <property type="component" value="Unassembled WGS sequence"/>
</dbReference>
<organism evidence="5 6">
    <name type="scientific">Crotophaga sulcirostris</name>
    <name type="common">Groove-billed ani</name>
    <dbReference type="NCBI Taxonomy" id="33598"/>
    <lineage>
        <taxon>Eukaryota</taxon>
        <taxon>Metazoa</taxon>
        <taxon>Chordata</taxon>
        <taxon>Craniata</taxon>
        <taxon>Vertebrata</taxon>
        <taxon>Euteleostomi</taxon>
        <taxon>Archelosauria</taxon>
        <taxon>Archosauria</taxon>
        <taxon>Dinosauria</taxon>
        <taxon>Saurischia</taxon>
        <taxon>Theropoda</taxon>
        <taxon>Coelurosauria</taxon>
        <taxon>Aves</taxon>
        <taxon>Neognathae</taxon>
        <taxon>Neoaves</taxon>
        <taxon>Otidimorphae</taxon>
        <taxon>Cuculiformes</taxon>
        <taxon>Crotophagidae</taxon>
        <taxon>Crotophaga</taxon>
    </lineage>
</organism>
<accession>A0A7K5I607</accession>
<feature type="non-terminal residue" evidence="5">
    <location>
        <position position="1"/>
    </location>
</feature>
<dbReference type="AlphaFoldDB" id="A0A7K5I607"/>
<reference evidence="5 6" key="1">
    <citation type="submission" date="2019-09" db="EMBL/GenBank/DDBJ databases">
        <title>Bird 10,000 Genomes (B10K) Project - Family phase.</title>
        <authorList>
            <person name="Zhang G."/>
        </authorList>
    </citation>
    <scope>NUCLEOTIDE SEQUENCE [LARGE SCALE GENOMIC DNA]</scope>
    <source>
        <strain evidence="5">B10K-DU-003-44</strain>
        <tissue evidence="5">Muscle</tissue>
    </source>
</reference>
<evidence type="ECO:0000313" key="6">
    <source>
        <dbReference type="Proteomes" id="UP000549499"/>
    </source>
</evidence>
<protein>
    <submittedName>
        <fullName evidence="5">CC166 protein</fullName>
    </submittedName>
</protein>